<evidence type="ECO:0000313" key="1">
    <source>
        <dbReference type="EMBL" id="VAW76893.1"/>
    </source>
</evidence>
<protein>
    <recommendedName>
        <fullName evidence="2">MSHA biogenesis protein MshJ</fullName>
    </recommendedName>
</protein>
<sequence>MGLKSSIRLQLLADPIDALELRERVLLLVATIAVLFFSLDTLALQPTLKSQRAATERITEFDNRLGALRQQTSLLQYRSDVDSLQARRVQRNTLKQTLTALDTRIENQLGILAEPTRTTEVLEQVLTGHRGLKLMSLDAGTRASGVQKIKTGDKTGLNRYRIELVLDGSYTDVLAYLKQIESLPWTFYWQKIDFQHSEHSRATTRLQLYALSVDHG</sequence>
<accession>A0A3B0YL86</accession>
<proteinExistence type="predicted"/>
<dbReference type="AlphaFoldDB" id="A0A3B0YL86"/>
<evidence type="ECO:0008006" key="2">
    <source>
        <dbReference type="Google" id="ProtNLM"/>
    </source>
</evidence>
<reference evidence="1" key="1">
    <citation type="submission" date="2018-06" db="EMBL/GenBank/DDBJ databases">
        <authorList>
            <person name="Zhirakovskaya E."/>
        </authorList>
    </citation>
    <scope>NUCLEOTIDE SEQUENCE</scope>
</reference>
<name>A0A3B0YL86_9ZZZZ</name>
<organism evidence="1">
    <name type="scientific">hydrothermal vent metagenome</name>
    <dbReference type="NCBI Taxonomy" id="652676"/>
    <lineage>
        <taxon>unclassified sequences</taxon>
        <taxon>metagenomes</taxon>
        <taxon>ecological metagenomes</taxon>
    </lineage>
</organism>
<dbReference type="EMBL" id="UOFM01000199">
    <property type="protein sequence ID" value="VAW76893.1"/>
    <property type="molecule type" value="Genomic_DNA"/>
</dbReference>
<gene>
    <name evidence="1" type="ORF">MNBD_GAMMA14-1819</name>
</gene>